<accession>B5VI73</accession>
<organism evidence="1 2">
    <name type="scientific">Saccharomyces cerevisiae (strain AWRI1631)</name>
    <name type="common">Baker's yeast</name>
    <dbReference type="NCBI Taxonomy" id="545124"/>
    <lineage>
        <taxon>Eukaryota</taxon>
        <taxon>Fungi</taxon>
        <taxon>Dikarya</taxon>
        <taxon>Ascomycota</taxon>
        <taxon>Saccharomycotina</taxon>
        <taxon>Saccharomycetes</taxon>
        <taxon>Saccharomycetales</taxon>
        <taxon>Saccharomycetaceae</taxon>
        <taxon>Saccharomyces</taxon>
    </lineage>
</organism>
<reference evidence="1 2" key="1">
    <citation type="journal article" date="2008" name="FEMS Yeast Res.">
        <title>Comparative genome analysis of a Saccharomyces cerevisiae wine strain.</title>
        <authorList>
            <person name="Borneman A.R."/>
            <person name="Forgan A.H."/>
            <person name="Pretorius I.S."/>
            <person name="Chambers P.J."/>
        </authorList>
    </citation>
    <scope>NUCLEOTIDE SEQUENCE [LARGE SCALE GENOMIC DNA]</scope>
    <source>
        <strain evidence="1 2">AWRI1631</strain>
    </source>
</reference>
<sequence>MTRINHHVTRAMFLSATESTHISKNSKKTLQRSFNTCTLWSISKYSLIATYSGCKLGSNDQKNSGVSNMVDERLTSTLNLKSFPDFFKSCSLFNPRVPYNASLLGSFVTDIKIGEILDSNLDNFEDCAIACDSVSSIMWSPERNVTISLKILGLSVSLSYSKWNCSVSISCSSSGRIIKFL</sequence>
<dbReference type="AlphaFoldDB" id="B5VI73"/>
<comment type="caution">
    <text evidence="1">The sequence shown here is derived from an EMBL/GenBank/DDBJ whole genome shotgun (WGS) entry which is preliminary data.</text>
</comment>
<evidence type="ECO:0000313" key="1">
    <source>
        <dbReference type="EMBL" id="EDZ72365.1"/>
    </source>
</evidence>
<proteinExistence type="predicted"/>
<protein>
    <submittedName>
        <fullName evidence="1">Uncharacterized protein</fullName>
    </submittedName>
</protein>
<dbReference type="EMBL" id="ABSV01000795">
    <property type="protein sequence ID" value="EDZ72365.1"/>
    <property type="molecule type" value="Genomic_DNA"/>
</dbReference>
<evidence type="ECO:0000313" key="2">
    <source>
        <dbReference type="Proteomes" id="UP000008988"/>
    </source>
</evidence>
<name>B5VI73_YEAS6</name>
<gene>
    <name evidence="1" type="ORF">AWRI1631_61140</name>
</gene>
<dbReference type="Proteomes" id="UP000008988">
    <property type="component" value="Unassembled WGS sequence"/>
</dbReference>